<name>A0A1P8JS14_9BURK</name>
<evidence type="ECO:0000313" key="4">
    <source>
        <dbReference type="Proteomes" id="UP000186609"/>
    </source>
</evidence>
<proteinExistence type="inferred from homology"/>
<dbReference type="Pfam" id="PF03795">
    <property type="entry name" value="YCII"/>
    <property type="match status" value="1"/>
</dbReference>
<accession>A0A1P8JS14</accession>
<dbReference type="EMBL" id="CP019236">
    <property type="protein sequence ID" value="APW36553.1"/>
    <property type="molecule type" value="Genomic_DNA"/>
</dbReference>
<evidence type="ECO:0000259" key="2">
    <source>
        <dbReference type="Pfam" id="PF03795"/>
    </source>
</evidence>
<evidence type="ECO:0000256" key="1">
    <source>
        <dbReference type="ARBA" id="ARBA00007689"/>
    </source>
</evidence>
<gene>
    <name evidence="3" type="ORF">RD110_04470</name>
</gene>
<dbReference type="InterPro" id="IPR005545">
    <property type="entry name" value="YCII"/>
</dbReference>
<dbReference type="SUPFAM" id="SSF54909">
    <property type="entry name" value="Dimeric alpha+beta barrel"/>
    <property type="match status" value="1"/>
</dbReference>
<dbReference type="Gene3D" id="3.30.70.1060">
    <property type="entry name" value="Dimeric alpha+beta barrel"/>
    <property type="match status" value="1"/>
</dbReference>
<dbReference type="PANTHER" id="PTHR35174:SF3">
    <property type="entry name" value="BLL7171 PROTEIN"/>
    <property type="match status" value="1"/>
</dbReference>
<dbReference type="InterPro" id="IPR011008">
    <property type="entry name" value="Dimeric_a/b-barrel"/>
</dbReference>
<dbReference type="Proteomes" id="UP000186609">
    <property type="component" value="Chromosome"/>
</dbReference>
<comment type="similarity">
    <text evidence="1">Belongs to the YciI family.</text>
</comment>
<protein>
    <submittedName>
        <fullName evidence="3">Dehydrogenase</fullName>
    </submittedName>
</protein>
<reference evidence="3 4" key="1">
    <citation type="submission" date="2017-01" db="EMBL/GenBank/DDBJ databases">
        <authorList>
            <person name="Mah S.A."/>
            <person name="Swanson W.J."/>
            <person name="Moy G.W."/>
            <person name="Vacquier V.D."/>
        </authorList>
    </citation>
    <scope>NUCLEOTIDE SEQUENCE [LARGE SCALE GENOMIC DNA]</scope>
    <source>
        <strain evidence="3 4">DCY110</strain>
    </source>
</reference>
<keyword evidence="4" id="KW-1185">Reference proteome</keyword>
<sequence>MSHMLLILEPHGQRAARTEAEGRAAYDSMLAFAAGLKARGLLKAAESLRADTDAVRVRTGAGRSQMLDGPFTEAKEMIGGFFLLDGVTREEAIAIARECPAAQWATVEVRSLGPCFA</sequence>
<dbReference type="RefSeq" id="WP_076197098.1">
    <property type="nucleotide sequence ID" value="NZ_CP019236.1"/>
</dbReference>
<dbReference type="KEGG" id="rhy:RD110_04470"/>
<evidence type="ECO:0000313" key="3">
    <source>
        <dbReference type="EMBL" id="APW36553.1"/>
    </source>
</evidence>
<dbReference type="AlphaFoldDB" id="A0A1P8JS14"/>
<dbReference type="OrthoDB" id="9807535at2"/>
<feature type="domain" description="YCII-related" evidence="2">
    <location>
        <begin position="15"/>
        <end position="111"/>
    </location>
</feature>
<dbReference type="STRING" id="1842727.RD110_04470"/>
<dbReference type="PANTHER" id="PTHR35174">
    <property type="entry name" value="BLL7171 PROTEIN-RELATED"/>
    <property type="match status" value="1"/>
</dbReference>
<organism evidence="3 4">
    <name type="scientific">Rhodoferax koreensis</name>
    <dbReference type="NCBI Taxonomy" id="1842727"/>
    <lineage>
        <taxon>Bacteria</taxon>
        <taxon>Pseudomonadati</taxon>
        <taxon>Pseudomonadota</taxon>
        <taxon>Betaproteobacteria</taxon>
        <taxon>Burkholderiales</taxon>
        <taxon>Comamonadaceae</taxon>
        <taxon>Rhodoferax</taxon>
    </lineage>
</organism>